<evidence type="ECO:0000256" key="7">
    <source>
        <dbReference type="ARBA" id="ARBA00022989"/>
    </source>
</evidence>
<evidence type="ECO:0000256" key="5">
    <source>
        <dbReference type="ARBA" id="ARBA00022692"/>
    </source>
</evidence>
<evidence type="ECO:0000256" key="2">
    <source>
        <dbReference type="ARBA" id="ARBA00008335"/>
    </source>
</evidence>
<evidence type="ECO:0000313" key="13">
    <source>
        <dbReference type="EMBL" id="KAJ8287511.1"/>
    </source>
</evidence>
<keyword evidence="10" id="KW-1015">Disulfide bond</keyword>
<keyword evidence="7 12" id="KW-1133">Transmembrane helix</keyword>
<dbReference type="PANTHER" id="PTHR11328:SF29">
    <property type="entry name" value="SODIUM-DEPENDENT LYSOPHOSPHATIDYLCHOLINE SYMPORTER 1"/>
    <property type="match status" value="1"/>
</dbReference>
<keyword evidence="3" id="KW-0813">Transport</keyword>
<evidence type="ECO:0000256" key="1">
    <source>
        <dbReference type="ARBA" id="ARBA00004651"/>
    </source>
</evidence>
<dbReference type="GO" id="GO:0015245">
    <property type="term" value="F:fatty acid transmembrane transporter activity"/>
    <property type="evidence" value="ECO:0007669"/>
    <property type="project" value="TreeGrafter"/>
</dbReference>
<evidence type="ECO:0000256" key="10">
    <source>
        <dbReference type="ARBA" id="ARBA00023157"/>
    </source>
</evidence>
<dbReference type="Pfam" id="PF13347">
    <property type="entry name" value="MFS_2"/>
    <property type="match status" value="1"/>
</dbReference>
<dbReference type="PANTHER" id="PTHR11328">
    <property type="entry name" value="MAJOR FACILITATOR SUPERFAMILY DOMAIN-CONTAINING PROTEIN"/>
    <property type="match status" value="1"/>
</dbReference>
<keyword evidence="14" id="KW-1185">Reference proteome</keyword>
<comment type="subcellular location">
    <subcellularLocation>
        <location evidence="1">Cell membrane</location>
        <topology evidence="1">Multi-pass membrane protein</topology>
    </subcellularLocation>
</comment>
<keyword evidence="9 12" id="KW-0472">Membrane</keyword>
<comment type="similarity">
    <text evidence="2">Belongs to the major facilitator superfamily.</text>
</comment>
<evidence type="ECO:0000256" key="6">
    <source>
        <dbReference type="ARBA" id="ARBA00022847"/>
    </source>
</evidence>
<dbReference type="Proteomes" id="UP001152803">
    <property type="component" value="Unassembled WGS sequence"/>
</dbReference>
<keyword evidence="11" id="KW-0325">Glycoprotein</keyword>
<dbReference type="GO" id="GO:1990379">
    <property type="term" value="P:lipid transport across blood-brain barrier"/>
    <property type="evidence" value="ECO:0007669"/>
    <property type="project" value="TreeGrafter"/>
</dbReference>
<comment type="caution">
    <text evidence="13">The sequence shown here is derived from an EMBL/GenBank/DDBJ whole genome shotgun (WGS) entry which is preliminary data.</text>
</comment>
<evidence type="ECO:0000256" key="12">
    <source>
        <dbReference type="SAM" id="Phobius"/>
    </source>
</evidence>
<dbReference type="GO" id="GO:0140329">
    <property type="term" value="P:lysophospholipid translocation"/>
    <property type="evidence" value="ECO:0007669"/>
    <property type="project" value="TreeGrafter"/>
</dbReference>
<evidence type="ECO:0000313" key="14">
    <source>
        <dbReference type="Proteomes" id="UP001152803"/>
    </source>
</evidence>
<evidence type="ECO:0000256" key="11">
    <source>
        <dbReference type="ARBA" id="ARBA00023180"/>
    </source>
</evidence>
<dbReference type="GO" id="GO:0008643">
    <property type="term" value="P:carbohydrate transport"/>
    <property type="evidence" value="ECO:0007669"/>
    <property type="project" value="InterPro"/>
</dbReference>
<organism evidence="13 14">
    <name type="scientific">Conger conger</name>
    <name type="common">Conger eel</name>
    <name type="synonym">Muraena conger</name>
    <dbReference type="NCBI Taxonomy" id="82655"/>
    <lineage>
        <taxon>Eukaryota</taxon>
        <taxon>Metazoa</taxon>
        <taxon>Chordata</taxon>
        <taxon>Craniata</taxon>
        <taxon>Vertebrata</taxon>
        <taxon>Euteleostomi</taxon>
        <taxon>Actinopterygii</taxon>
        <taxon>Neopterygii</taxon>
        <taxon>Teleostei</taxon>
        <taxon>Anguilliformes</taxon>
        <taxon>Congridae</taxon>
        <taxon>Conger</taxon>
    </lineage>
</organism>
<dbReference type="GO" id="GO:0051978">
    <property type="term" value="F:lysophospholipid:sodium symporter activity"/>
    <property type="evidence" value="ECO:0007669"/>
    <property type="project" value="TreeGrafter"/>
</dbReference>
<evidence type="ECO:0000256" key="3">
    <source>
        <dbReference type="ARBA" id="ARBA00022448"/>
    </source>
</evidence>
<evidence type="ECO:0000256" key="4">
    <source>
        <dbReference type="ARBA" id="ARBA00022475"/>
    </source>
</evidence>
<keyword evidence="5 12" id="KW-0812">Transmembrane</keyword>
<feature type="transmembrane region" description="Helical" evidence="12">
    <location>
        <begin position="69"/>
        <end position="90"/>
    </location>
</feature>
<name>A0A9Q1E0U3_CONCO</name>
<feature type="transmembrane region" description="Helical" evidence="12">
    <location>
        <begin position="21"/>
        <end position="49"/>
    </location>
</feature>
<reference evidence="13" key="1">
    <citation type="journal article" date="2023" name="Science">
        <title>Genome structures resolve the early diversification of teleost fishes.</title>
        <authorList>
            <person name="Parey E."/>
            <person name="Louis A."/>
            <person name="Montfort J."/>
            <person name="Bouchez O."/>
            <person name="Roques C."/>
            <person name="Iampietro C."/>
            <person name="Lluch J."/>
            <person name="Castinel A."/>
            <person name="Donnadieu C."/>
            <person name="Desvignes T."/>
            <person name="Floi Bucao C."/>
            <person name="Jouanno E."/>
            <person name="Wen M."/>
            <person name="Mejri S."/>
            <person name="Dirks R."/>
            <person name="Jansen H."/>
            <person name="Henkel C."/>
            <person name="Chen W.J."/>
            <person name="Zahm M."/>
            <person name="Cabau C."/>
            <person name="Klopp C."/>
            <person name="Thompson A.W."/>
            <person name="Robinson-Rechavi M."/>
            <person name="Braasch I."/>
            <person name="Lecointre G."/>
            <person name="Bobe J."/>
            <person name="Postlethwait J.H."/>
            <person name="Berthelot C."/>
            <person name="Roest Crollius H."/>
            <person name="Guiguen Y."/>
        </authorList>
    </citation>
    <scope>NUCLEOTIDE SEQUENCE</scope>
    <source>
        <strain evidence="13">Concon-B</strain>
    </source>
</reference>
<keyword evidence="8" id="KW-0445">Lipid transport</keyword>
<evidence type="ECO:0000256" key="8">
    <source>
        <dbReference type="ARBA" id="ARBA00023055"/>
    </source>
</evidence>
<dbReference type="OrthoDB" id="197206at2759"/>
<dbReference type="InterPro" id="IPR039672">
    <property type="entry name" value="MFS_2"/>
</dbReference>
<dbReference type="EMBL" id="JAFJMO010000001">
    <property type="protein sequence ID" value="KAJ8287511.1"/>
    <property type="molecule type" value="Genomic_DNA"/>
</dbReference>
<accession>A0A9Q1E0U3</accession>
<keyword evidence="4" id="KW-1003">Cell membrane</keyword>
<keyword evidence="6" id="KW-0769">Symport</keyword>
<gene>
    <name evidence="13" type="ORF">COCON_G00001700</name>
</gene>
<proteinExistence type="inferred from homology"/>
<protein>
    <submittedName>
        <fullName evidence="13">Uncharacterized protein</fullName>
    </submittedName>
</protein>
<sequence>MLPDVVDDFKLKNPNSRGHEAIFYSFYVFFTKFASGVSLGISTLSLDFAGYVTPSVVSRGCSQPKAVDLTLRMLVSPVPIGMIIIGLLIFRSYPINEAVRQDNRMRMQELRQREDADSTSDCTV</sequence>
<evidence type="ECO:0000256" key="9">
    <source>
        <dbReference type="ARBA" id="ARBA00023136"/>
    </source>
</evidence>
<dbReference type="AlphaFoldDB" id="A0A9Q1E0U3"/>
<dbReference type="GO" id="GO:0005886">
    <property type="term" value="C:plasma membrane"/>
    <property type="evidence" value="ECO:0007669"/>
    <property type="project" value="UniProtKB-SubCell"/>
</dbReference>